<dbReference type="InterPro" id="IPR024528">
    <property type="entry name" value="ThrE_2"/>
</dbReference>
<dbReference type="AlphaFoldDB" id="A0A7R7EMZ3"/>
<keyword evidence="4 8" id="KW-0812">Transmembrane</keyword>
<feature type="transmembrane region" description="Helical" evidence="8">
    <location>
        <begin position="38"/>
        <end position="66"/>
    </location>
</feature>
<dbReference type="Proteomes" id="UP000595897">
    <property type="component" value="Chromosome"/>
</dbReference>
<dbReference type="InterPro" id="IPR050539">
    <property type="entry name" value="ThrE_Dicarb/AminoAcid_Exp"/>
</dbReference>
<dbReference type="EMBL" id="AP024169">
    <property type="protein sequence ID" value="BCN31930.1"/>
    <property type="molecule type" value="Genomic_DNA"/>
</dbReference>
<sequence>MTMLTQVLGAFVATIAFSIVIGVPKKFIVNTGAVGGFGWFIYLLFQNIGYGVVLCYFISSIMVALLSHSFARIRKAPVTVFLIPGIIPLVPGISVYRTVYNIIINETGRSSYYLAQTLQIAGVIAIAIFIMDSIFRVFQK</sequence>
<evidence type="ECO:0000259" key="9">
    <source>
        <dbReference type="Pfam" id="PF12821"/>
    </source>
</evidence>
<evidence type="ECO:0000256" key="1">
    <source>
        <dbReference type="ARBA" id="ARBA00004651"/>
    </source>
</evidence>
<evidence type="ECO:0000256" key="6">
    <source>
        <dbReference type="ARBA" id="ARBA00023136"/>
    </source>
</evidence>
<organism evidence="10 11">
    <name type="scientific">Anaeromicropila herbilytica</name>
    <dbReference type="NCBI Taxonomy" id="2785025"/>
    <lineage>
        <taxon>Bacteria</taxon>
        <taxon>Bacillati</taxon>
        <taxon>Bacillota</taxon>
        <taxon>Clostridia</taxon>
        <taxon>Lachnospirales</taxon>
        <taxon>Lachnospiraceae</taxon>
        <taxon>Anaeromicropila</taxon>
    </lineage>
</organism>
<keyword evidence="5 8" id="KW-1133">Transmembrane helix</keyword>
<keyword evidence="11" id="KW-1185">Reference proteome</keyword>
<comment type="similarity">
    <text evidence="7">Belongs to the ThrE exporter (TC 2.A.79) family.</text>
</comment>
<evidence type="ECO:0000313" key="10">
    <source>
        <dbReference type="EMBL" id="BCN31930.1"/>
    </source>
</evidence>
<evidence type="ECO:0000256" key="8">
    <source>
        <dbReference type="SAM" id="Phobius"/>
    </source>
</evidence>
<dbReference type="Pfam" id="PF12821">
    <property type="entry name" value="ThrE_2"/>
    <property type="match status" value="1"/>
</dbReference>
<name>A0A7R7EMZ3_9FIRM</name>
<dbReference type="PANTHER" id="PTHR34390">
    <property type="entry name" value="UPF0442 PROTEIN YJJB-RELATED"/>
    <property type="match status" value="1"/>
</dbReference>
<proteinExistence type="inferred from homology"/>
<comment type="subcellular location">
    <subcellularLocation>
        <location evidence="1">Cell membrane</location>
        <topology evidence="1">Multi-pass membrane protein</topology>
    </subcellularLocation>
</comment>
<reference evidence="10 11" key="1">
    <citation type="submission" date="2020-11" db="EMBL/GenBank/DDBJ databases">
        <title>Draft genome sequencing of a Lachnospiraceae strain isolated from anoxic soil subjected to BSD treatment.</title>
        <authorList>
            <person name="Uek A."/>
            <person name="Tonouchi A."/>
        </authorList>
    </citation>
    <scope>NUCLEOTIDE SEQUENCE [LARGE SCALE GENOMIC DNA]</scope>
    <source>
        <strain evidence="10 11">TB5</strain>
    </source>
</reference>
<accession>A0A7R7EMZ3</accession>
<feature type="transmembrane region" description="Helical" evidence="8">
    <location>
        <begin position="111"/>
        <end position="131"/>
    </location>
</feature>
<feature type="domain" description="Threonine/Serine exporter ThrE" evidence="9">
    <location>
        <begin position="6"/>
        <end position="134"/>
    </location>
</feature>
<keyword evidence="6 8" id="KW-0472">Membrane</keyword>
<feature type="transmembrane region" description="Helical" evidence="8">
    <location>
        <begin position="78"/>
        <end position="99"/>
    </location>
</feature>
<keyword evidence="2" id="KW-1003">Cell membrane</keyword>
<dbReference type="PANTHER" id="PTHR34390:SF1">
    <property type="entry name" value="SUCCINATE TRANSPORTER SUBUNIT YJJB-RELATED"/>
    <property type="match status" value="1"/>
</dbReference>
<dbReference type="GO" id="GO:0005886">
    <property type="term" value="C:plasma membrane"/>
    <property type="evidence" value="ECO:0007669"/>
    <property type="project" value="UniProtKB-SubCell"/>
</dbReference>
<evidence type="ECO:0000256" key="3">
    <source>
        <dbReference type="ARBA" id="ARBA00022519"/>
    </source>
</evidence>
<dbReference type="GO" id="GO:0015744">
    <property type="term" value="P:succinate transport"/>
    <property type="evidence" value="ECO:0007669"/>
    <property type="project" value="TreeGrafter"/>
</dbReference>
<evidence type="ECO:0000256" key="4">
    <source>
        <dbReference type="ARBA" id="ARBA00022692"/>
    </source>
</evidence>
<dbReference type="RefSeq" id="WP_271713018.1">
    <property type="nucleotide sequence ID" value="NZ_AP024169.1"/>
</dbReference>
<keyword evidence="3" id="KW-0997">Cell inner membrane</keyword>
<protein>
    <submittedName>
        <fullName evidence="10">Membrane protein</fullName>
    </submittedName>
</protein>
<gene>
    <name evidence="10" type="ORF">bsdtb5_32250</name>
</gene>
<evidence type="ECO:0000256" key="5">
    <source>
        <dbReference type="ARBA" id="ARBA00022989"/>
    </source>
</evidence>
<evidence type="ECO:0000256" key="7">
    <source>
        <dbReference type="ARBA" id="ARBA00034125"/>
    </source>
</evidence>
<evidence type="ECO:0000313" key="11">
    <source>
        <dbReference type="Proteomes" id="UP000595897"/>
    </source>
</evidence>
<evidence type="ECO:0000256" key="2">
    <source>
        <dbReference type="ARBA" id="ARBA00022475"/>
    </source>
</evidence>
<dbReference type="KEGG" id="ahb:bsdtb5_32250"/>